<keyword evidence="1" id="KW-0560">Oxidoreductase</keyword>
<dbReference type="PRINTS" id="PR00081">
    <property type="entry name" value="GDHRDH"/>
</dbReference>
<dbReference type="STRING" id="1287681.M7S916"/>
<evidence type="ECO:0000313" key="3">
    <source>
        <dbReference type="Proteomes" id="UP000012174"/>
    </source>
</evidence>
<evidence type="ECO:0000313" key="2">
    <source>
        <dbReference type="EMBL" id="EMR62629.1"/>
    </source>
</evidence>
<dbReference type="Gene3D" id="3.40.50.720">
    <property type="entry name" value="NAD(P)-binding Rossmann-like Domain"/>
    <property type="match status" value="1"/>
</dbReference>
<dbReference type="PANTHER" id="PTHR43157">
    <property type="entry name" value="PHOSPHATIDYLINOSITOL-GLYCAN BIOSYNTHESIS CLASS F PROTEIN-RELATED"/>
    <property type="match status" value="1"/>
</dbReference>
<accession>M7S916</accession>
<dbReference type="HOGENOM" id="CLU_010194_44_4_1"/>
<dbReference type="InterPro" id="IPR002347">
    <property type="entry name" value="SDR_fam"/>
</dbReference>
<proteinExistence type="predicted"/>
<keyword evidence="3" id="KW-1185">Reference proteome</keyword>
<dbReference type="PANTHER" id="PTHR43157:SF31">
    <property type="entry name" value="PHOSPHATIDYLINOSITOL-GLYCAN BIOSYNTHESIS CLASS F PROTEIN"/>
    <property type="match status" value="1"/>
</dbReference>
<dbReference type="OMA" id="KTGHDEM"/>
<dbReference type="GO" id="GO:0016491">
    <property type="term" value="F:oxidoreductase activity"/>
    <property type="evidence" value="ECO:0007669"/>
    <property type="project" value="UniProtKB-KW"/>
</dbReference>
<sequence length="354" mass="37964">MAQPPVDVTPERQASLPRFLYHQLTTKPKVVSGVDLSGKTALVTGSNCGVGLETSRQLLDLGVSKLILAVRNEEKGKAAAADLAAARESLPPDTIEVWKVDLSVYDSVVAFAERAAKTLARLDIVILNAGFCPAKRVVNSSTGHDEIIQVNYLSTALLAILLLPVAKSVRGNQPQPTRITLTLSEAAAWARFPVGKDVPILAALDAPGKAADDTADRMFVSKLLGQYFISKLASLVPASVAVINGASPGSIHDSQFNRDRDKTPAGAFAKEILRWVGNSSAVGARMITDAAVRHGEETHGLLLSFQKLVPLAPIIYTDEGNKVSEQLWKETMDEFSFVKTENVVKEVSNWAAES</sequence>
<name>M7S916_EUTLA</name>
<dbReference type="eggNOG" id="KOG1208">
    <property type="taxonomic scope" value="Eukaryota"/>
</dbReference>
<evidence type="ECO:0000256" key="1">
    <source>
        <dbReference type="ARBA" id="ARBA00023002"/>
    </source>
</evidence>
<reference evidence="3" key="1">
    <citation type="journal article" date="2013" name="Genome Announc.">
        <title>Draft genome sequence of the grapevine dieback fungus Eutypa lata UCR-EL1.</title>
        <authorList>
            <person name="Blanco-Ulate B."/>
            <person name="Rolshausen P.E."/>
            <person name="Cantu D."/>
        </authorList>
    </citation>
    <scope>NUCLEOTIDE SEQUENCE [LARGE SCALE GENOMIC DNA]</scope>
    <source>
        <strain evidence="3">UCR-EL1</strain>
    </source>
</reference>
<gene>
    <name evidence="2" type="ORF">UCREL1_10435</name>
</gene>
<dbReference type="Proteomes" id="UP000012174">
    <property type="component" value="Unassembled WGS sequence"/>
</dbReference>
<dbReference type="InterPro" id="IPR036291">
    <property type="entry name" value="NAD(P)-bd_dom_sf"/>
</dbReference>
<dbReference type="AlphaFoldDB" id="M7S916"/>
<dbReference type="EMBL" id="KB707412">
    <property type="protein sequence ID" value="EMR62629.1"/>
    <property type="molecule type" value="Genomic_DNA"/>
</dbReference>
<dbReference type="KEGG" id="ela:UCREL1_10435"/>
<dbReference type="OrthoDB" id="542013at2759"/>
<dbReference type="SUPFAM" id="SSF51735">
    <property type="entry name" value="NAD(P)-binding Rossmann-fold domains"/>
    <property type="match status" value="1"/>
</dbReference>
<protein>
    <submittedName>
        <fullName evidence="2">Putative short-chain dehydrogenase reductase family protein</fullName>
    </submittedName>
</protein>
<organism evidence="2 3">
    <name type="scientific">Eutypa lata (strain UCR-EL1)</name>
    <name type="common">Grapevine dieback disease fungus</name>
    <name type="synonym">Eutypa armeniacae</name>
    <dbReference type="NCBI Taxonomy" id="1287681"/>
    <lineage>
        <taxon>Eukaryota</taxon>
        <taxon>Fungi</taxon>
        <taxon>Dikarya</taxon>
        <taxon>Ascomycota</taxon>
        <taxon>Pezizomycotina</taxon>
        <taxon>Sordariomycetes</taxon>
        <taxon>Xylariomycetidae</taxon>
        <taxon>Xylariales</taxon>
        <taxon>Diatrypaceae</taxon>
        <taxon>Eutypa</taxon>
    </lineage>
</organism>
<dbReference type="Pfam" id="PF00106">
    <property type="entry name" value="adh_short"/>
    <property type="match status" value="1"/>
</dbReference>